<organism evidence="5 6">
    <name type="scientific">Babjeviella inositovora NRRL Y-12698</name>
    <dbReference type="NCBI Taxonomy" id="984486"/>
    <lineage>
        <taxon>Eukaryota</taxon>
        <taxon>Fungi</taxon>
        <taxon>Dikarya</taxon>
        <taxon>Ascomycota</taxon>
        <taxon>Saccharomycotina</taxon>
        <taxon>Pichiomycetes</taxon>
        <taxon>Serinales incertae sedis</taxon>
        <taxon>Babjeviella</taxon>
    </lineage>
</organism>
<sequence length="446" mass="48571">MSVIILTGASRGIGASIAEIILAQPDTKLVVVARSEQPLNDLITKYGKDRVISVTGDIAAPETSTKAVEVALSCFGKIDSVIANAGVLDPVDPVAKADVAQWRRLFDINFFSIVDLVSKAIPELRKTKGTAIFVSSGASTSGYHGWGAYGASKAAVNSLAKAISVEETDVRAISVAPGVVDTQMQADIREVFGKNMTTEGLKRFTDLKTENKLLSPEVPATIYANLALRGFSGELNGGYFRYNDEKLEAYSKTTPTRLLKSTQSTHFCVLRFHTEPISIWNESQIVTDRKSKFQARCVPLRSCAAIPDLISQLRVSDKTILKASHVAMLAWRTGEEVHTQLASPKKKAKKDRVEKKPVSVTYTNIQQGFDDCGESGSGQRLLQVLESLDLVNVCVIVTRWYGGTHLGSIRFRHITTCALESIIAGKYGKFGDTKSDSRKKGRSKHT</sequence>
<dbReference type="InterPro" id="IPR001498">
    <property type="entry name" value="Impact_N"/>
</dbReference>
<dbReference type="InterPro" id="IPR020569">
    <property type="entry name" value="UPF0029_Impact_CS"/>
</dbReference>
<proteinExistence type="inferred from homology"/>
<dbReference type="PANTHER" id="PTHR43008">
    <property type="entry name" value="BENZIL REDUCTASE"/>
    <property type="match status" value="1"/>
</dbReference>
<dbReference type="GeneID" id="30144928"/>
<comment type="similarity">
    <text evidence="1">Belongs to the short-chain dehydrogenases/reductases (SDR) family.</text>
</comment>
<dbReference type="SUPFAM" id="SSF51735">
    <property type="entry name" value="NAD(P)-binding Rossmann-fold domains"/>
    <property type="match status" value="1"/>
</dbReference>
<dbReference type="CDD" id="cd05367">
    <property type="entry name" value="SPR-like_SDR_c"/>
    <property type="match status" value="1"/>
</dbReference>
<dbReference type="PROSITE" id="PS00061">
    <property type="entry name" value="ADH_SHORT"/>
    <property type="match status" value="1"/>
</dbReference>
<evidence type="ECO:0000256" key="2">
    <source>
        <dbReference type="ARBA" id="ARBA00022857"/>
    </source>
</evidence>
<evidence type="ECO:0000313" key="6">
    <source>
        <dbReference type="Proteomes" id="UP000094336"/>
    </source>
</evidence>
<gene>
    <name evidence="5" type="ORF">BABINDRAFT_13347</name>
</gene>
<dbReference type="Pfam" id="PF00106">
    <property type="entry name" value="adh_short"/>
    <property type="match status" value="1"/>
</dbReference>
<dbReference type="InterPro" id="IPR002347">
    <property type="entry name" value="SDR_fam"/>
</dbReference>
<evidence type="ECO:0000259" key="4">
    <source>
        <dbReference type="SMART" id="SM00822"/>
    </source>
</evidence>
<dbReference type="GO" id="GO:0050664">
    <property type="term" value="F:oxidoreductase activity, acting on NAD(P)H, oxygen as acceptor"/>
    <property type="evidence" value="ECO:0007669"/>
    <property type="project" value="TreeGrafter"/>
</dbReference>
<dbReference type="OrthoDB" id="153074at2759"/>
<keyword evidence="2" id="KW-0521">NADP</keyword>
<dbReference type="AlphaFoldDB" id="A0A1E3QQF2"/>
<feature type="domain" description="Ketoreductase" evidence="4">
    <location>
        <begin position="2"/>
        <end position="183"/>
    </location>
</feature>
<evidence type="ECO:0000256" key="3">
    <source>
        <dbReference type="ARBA" id="ARBA00023002"/>
    </source>
</evidence>
<protein>
    <recommendedName>
        <fullName evidence="4">Ketoreductase domain-containing protein</fullName>
    </recommendedName>
</protein>
<dbReference type="FunFam" id="3.40.50.720:FF:000281">
    <property type="entry name" value="Uncharacterized oxidoreductase YIR035C"/>
    <property type="match status" value="1"/>
</dbReference>
<evidence type="ECO:0000256" key="1">
    <source>
        <dbReference type="ARBA" id="ARBA00006484"/>
    </source>
</evidence>
<dbReference type="SMART" id="SM00822">
    <property type="entry name" value="PKS_KR"/>
    <property type="match status" value="1"/>
</dbReference>
<keyword evidence="6" id="KW-1185">Reference proteome</keyword>
<evidence type="ECO:0000313" key="5">
    <source>
        <dbReference type="EMBL" id="ODQ79724.1"/>
    </source>
</evidence>
<dbReference type="PANTHER" id="PTHR43008:SF8">
    <property type="entry name" value="BENZIL REDUCTASE ((S)-BENZOIN FORMING) IRC24"/>
    <property type="match status" value="1"/>
</dbReference>
<dbReference type="Pfam" id="PF01205">
    <property type="entry name" value="Impact_N"/>
    <property type="match status" value="1"/>
</dbReference>
<dbReference type="InterPro" id="IPR020904">
    <property type="entry name" value="Sc_DH/Rdtase_CS"/>
</dbReference>
<dbReference type="RefSeq" id="XP_018985052.1">
    <property type="nucleotide sequence ID" value="XM_019127075.1"/>
</dbReference>
<dbReference type="InterPro" id="IPR020568">
    <property type="entry name" value="Ribosomal_Su5_D2-typ_SF"/>
</dbReference>
<dbReference type="Proteomes" id="UP000094336">
    <property type="component" value="Unassembled WGS sequence"/>
</dbReference>
<accession>A0A1E3QQF2</accession>
<dbReference type="InterPro" id="IPR036291">
    <property type="entry name" value="NAD(P)-bd_dom_sf"/>
</dbReference>
<name>A0A1E3QQF2_9ASCO</name>
<dbReference type="Gene3D" id="3.40.50.720">
    <property type="entry name" value="NAD(P)-binding Rossmann-like Domain"/>
    <property type="match status" value="1"/>
</dbReference>
<dbReference type="InterPro" id="IPR036956">
    <property type="entry name" value="Impact_N_sf"/>
</dbReference>
<dbReference type="EMBL" id="KV454431">
    <property type="protein sequence ID" value="ODQ79724.1"/>
    <property type="molecule type" value="Genomic_DNA"/>
</dbReference>
<dbReference type="InterPro" id="IPR057326">
    <property type="entry name" value="KR_dom"/>
</dbReference>
<dbReference type="Gene3D" id="3.30.230.30">
    <property type="entry name" value="Impact, N-terminal domain"/>
    <property type="match status" value="1"/>
</dbReference>
<reference evidence="6" key="1">
    <citation type="submission" date="2016-05" db="EMBL/GenBank/DDBJ databases">
        <title>Comparative genomics of biotechnologically important yeasts.</title>
        <authorList>
            <consortium name="DOE Joint Genome Institute"/>
            <person name="Riley R."/>
            <person name="Haridas S."/>
            <person name="Wolfe K.H."/>
            <person name="Lopes M.R."/>
            <person name="Hittinger C.T."/>
            <person name="Goker M."/>
            <person name="Salamov A."/>
            <person name="Wisecaver J."/>
            <person name="Long T.M."/>
            <person name="Aerts A.L."/>
            <person name="Barry K."/>
            <person name="Choi C."/>
            <person name="Clum A."/>
            <person name="Coughlan A.Y."/>
            <person name="Deshpande S."/>
            <person name="Douglass A.P."/>
            <person name="Hanson S.J."/>
            <person name="Klenk H.-P."/>
            <person name="Labutti K."/>
            <person name="Lapidus A."/>
            <person name="Lindquist E."/>
            <person name="Lipzen A."/>
            <person name="Meier-Kolthoff J.P."/>
            <person name="Ohm R.A."/>
            <person name="Otillar R.P."/>
            <person name="Pangilinan J."/>
            <person name="Peng Y."/>
            <person name="Rokas A."/>
            <person name="Rosa C.A."/>
            <person name="Scheuner C."/>
            <person name="Sibirny A.A."/>
            <person name="Slot J.C."/>
            <person name="Stielow J.B."/>
            <person name="Sun H."/>
            <person name="Kurtzman C.P."/>
            <person name="Blackwell M."/>
            <person name="Grigoriev I.V."/>
            <person name="Jeffries T.W."/>
        </authorList>
    </citation>
    <scope>NUCLEOTIDE SEQUENCE [LARGE SCALE GENOMIC DNA]</scope>
    <source>
        <strain evidence="6">NRRL Y-12698</strain>
    </source>
</reference>
<dbReference type="SUPFAM" id="SSF54211">
    <property type="entry name" value="Ribosomal protein S5 domain 2-like"/>
    <property type="match status" value="1"/>
</dbReference>
<dbReference type="PRINTS" id="PR00081">
    <property type="entry name" value="GDHRDH"/>
</dbReference>
<keyword evidence="3" id="KW-0560">Oxidoreductase</keyword>
<dbReference type="PROSITE" id="PS00910">
    <property type="entry name" value="UPF0029"/>
    <property type="match status" value="1"/>
</dbReference>
<dbReference type="STRING" id="984486.A0A1E3QQF2"/>